<protein>
    <submittedName>
        <fullName evidence="2">Serine hydrolase</fullName>
    </submittedName>
</protein>
<evidence type="ECO:0000313" key="2">
    <source>
        <dbReference type="EMBL" id="PCI77610.1"/>
    </source>
</evidence>
<dbReference type="Gene3D" id="3.40.710.10">
    <property type="entry name" value="DD-peptidase/beta-lactamase superfamily"/>
    <property type="match status" value="1"/>
</dbReference>
<dbReference type="Proteomes" id="UP000218767">
    <property type="component" value="Unassembled WGS sequence"/>
</dbReference>
<dbReference type="GO" id="GO:0016787">
    <property type="term" value="F:hydrolase activity"/>
    <property type="evidence" value="ECO:0007669"/>
    <property type="project" value="UniProtKB-KW"/>
</dbReference>
<keyword evidence="2" id="KW-0378">Hydrolase</keyword>
<evidence type="ECO:0000313" key="3">
    <source>
        <dbReference type="Proteomes" id="UP000218767"/>
    </source>
</evidence>
<evidence type="ECO:0000259" key="1">
    <source>
        <dbReference type="Pfam" id="PF00144"/>
    </source>
</evidence>
<reference evidence="3" key="1">
    <citation type="submission" date="2017-08" db="EMBL/GenBank/DDBJ databases">
        <title>A dynamic microbial community with high functional redundancy inhabits the cold, oxic subseafloor aquifer.</title>
        <authorList>
            <person name="Tully B.J."/>
            <person name="Wheat C.G."/>
            <person name="Glazer B.T."/>
            <person name="Huber J.A."/>
        </authorList>
    </citation>
    <scope>NUCLEOTIDE SEQUENCE [LARGE SCALE GENOMIC DNA]</scope>
</reference>
<dbReference type="PANTHER" id="PTHR43283">
    <property type="entry name" value="BETA-LACTAMASE-RELATED"/>
    <property type="match status" value="1"/>
</dbReference>
<dbReference type="SUPFAM" id="SSF56601">
    <property type="entry name" value="beta-lactamase/transpeptidase-like"/>
    <property type="match status" value="1"/>
</dbReference>
<dbReference type="AlphaFoldDB" id="A0A2A4X4V9"/>
<dbReference type="PANTHER" id="PTHR43283:SF3">
    <property type="entry name" value="BETA-LACTAMASE FAMILY PROTEIN (AFU_ORTHOLOGUE AFUA_5G07500)"/>
    <property type="match status" value="1"/>
</dbReference>
<dbReference type="InterPro" id="IPR050789">
    <property type="entry name" value="Diverse_Enzym_Activities"/>
</dbReference>
<accession>A0A2A4X4V9</accession>
<dbReference type="Pfam" id="PF00144">
    <property type="entry name" value="Beta-lactamase"/>
    <property type="match status" value="1"/>
</dbReference>
<dbReference type="InterPro" id="IPR012338">
    <property type="entry name" value="Beta-lactam/transpept-like"/>
</dbReference>
<proteinExistence type="predicted"/>
<comment type="caution">
    <text evidence="2">The sequence shown here is derived from an EMBL/GenBank/DDBJ whole genome shotgun (WGS) entry which is preliminary data.</text>
</comment>
<sequence>MRRLLDKDWATILGGFFFLFCVSFSNADIDGSRLDAIAADMQSRVDEERLSGAVLMIAQDGELQMSETFGHQNVEDQVPMAMDTIFRIFSMTKPITGTALMILHDEGKFQFSDPVSKYIPELANVQVFTESDADGNMLTEAANHEMTVQELMTHTGGIMYVPPLSNGPVAQAMIAAGIMRPDISLADQIDSLGELPLGYQPGSQWEYSYSVDVQGYLVEVLSGQTFDVFLEQRIFEPLGMVDTGFFVPAAKAHRFARQYNQAAAGGLTRTDTGQFLSKPKFFSGGGGLTSTAGDYMKFAQMHLNKGELDGARILSEDAIAIMRSNLLPDGIDNIANIYPGNVFGVDFAVVSDSDAFNGAPEGTHWWWGIAGSWFWVDPVQNIVFVGMIQNDNIFYSIQTHSAMRGLLYK</sequence>
<gene>
    <name evidence="2" type="ORF">COB20_07810</name>
</gene>
<organism evidence="2 3">
    <name type="scientific">SAR86 cluster bacterium</name>
    <dbReference type="NCBI Taxonomy" id="2030880"/>
    <lineage>
        <taxon>Bacteria</taxon>
        <taxon>Pseudomonadati</taxon>
        <taxon>Pseudomonadota</taxon>
        <taxon>Gammaproteobacteria</taxon>
        <taxon>SAR86 cluster</taxon>
    </lineage>
</organism>
<dbReference type="EMBL" id="NVUL01000044">
    <property type="protein sequence ID" value="PCI77610.1"/>
    <property type="molecule type" value="Genomic_DNA"/>
</dbReference>
<dbReference type="InterPro" id="IPR001466">
    <property type="entry name" value="Beta-lactam-related"/>
</dbReference>
<name>A0A2A4X4V9_9GAMM</name>
<feature type="domain" description="Beta-lactamase-related" evidence="1">
    <location>
        <begin position="39"/>
        <end position="389"/>
    </location>
</feature>